<organism evidence="3 4">
    <name type="scientific">Tanacetum coccineum</name>
    <dbReference type="NCBI Taxonomy" id="301880"/>
    <lineage>
        <taxon>Eukaryota</taxon>
        <taxon>Viridiplantae</taxon>
        <taxon>Streptophyta</taxon>
        <taxon>Embryophyta</taxon>
        <taxon>Tracheophyta</taxon>
        <taxon>Spermatophyta</taxon>
        <taxon>Magnoliopsida</taxon>
        <taxon>eudicotyledons</taxon>
        <taxon>Gunneridae</taxon>
        <taxon>Pentapetalae</taxon>
        <taxon>asterids</taxon>
        <taxon>campanulids</taxon>
        <taxon>Asterales</taxon>
        <taxon>Asteraceae</taxon>
        <taxon>Asteroideae</taxon>
        <taxon>Anthemideae</taxon>
        <taxon>Anthemidinae</taxon>
        <taxon>Tanacetum</taxon>
    </lineage>
</organism>
<evidence type="ECO:0000313" key="4">
    <source>
        <dbReference type="Proteomes" id="UP001151760"/>
    </source>
</evidence>
<dbReference type="Proteomes" id="UP001151760">
    <property type="component" value="Unassembled WGS sequence"/>
</dbReference>
<gene>
    <name evidence="3" type="ORF">Tco_0822690</name>
</gene>
<reference evidence="3" key="1">
    <citation type="journal article" date="2022" name="Int. J. Mol. Sci.">
        <title>Draft Genome of Tanacetum Coccineum: Genomic Comparison of Closely Related Tanacetum-Family Plants.</title>
        <authorList>
            <person name="Yamashiro T."/>
            <person name="Shiraishi A."/>
            <person name="Nakayama K."/>
            <person name="Satake H."/>
        </authorList>
    </citation>
    <scope>NUCLEOTIDE SEQUENCE</scope>
</reference>
<proteinExistence type="predicted"/>
<accession>A0ABQ5AFS4</accession>
<feature type="compositionally biased region" description="Basic and acidic residues" evidence="1">
    <location>
        <begin position="286"/>
        <end position="297"/>
    </location>
</feature>
<dbReference type="EMBL" id="BQNB010012277">
    <property type="protein sequence ID" value="GJT01521.1"/>
    <property type="molecule type" value="Genomic_DNA"/>
</dbReference>
<evidence type="ECO:0000313" key="3">
    <source>
        <dbReference type="EMBL" id="GJT01521.1"/>
    </source>
</evidence>
<feature type="compositionally biased region" description="Gly residues" evidence="1">
    <location>
        <begin position="241"/>
        <end position="258"/>
    </location>
</feature>
<dbReference type="Pfam" id="PF14111">
    <property type="entry name" value="DUF4283"/>
    <property type="match status" value="1"/>
</dbReference>
<keyword evidence="4" id="KW-1185">Reference proteome</keyword>
<protein>
    <submittedName>
        <fullName evidence="3">Zinc knuckle CX2CX4HX4C containing protein</fullName>
    </submittedName>
</protein>
<sequence length="344" mass="38975">MWRPYQLDEIIMNEGGLYFFKFKTEEGLQNVIENGPWLVDQKPLFVQRWVAGICLEKLEPSRIPLWVKIFNVPLEAWNKEGISRIASRIGTPIIMDKVTTSVFERGYGRASFARVLIKVNAAEGIVDNVEIWYKKLNRTMKLRVEYAWQPPICSHCCVFGHSFKGCNFRVLSDEEKTKRSAARIHESAKVSSDPKGSDGWQSVTNRRPARSVVEPVFPQSQQSNASGSGYRRGGGMNIGRGGFSTRGRGGFNDRGGFNGMQKNEERKYVPVKDNGKEKVSGVQSMKKQEMDKGDKKTQALAEDNEEGKDDKENEWQGIRINIDVACDMGIPIDEEESSKWPQEL</sequence>
<evidence type="ECO:0000256" key="1">
    <source>
        <dbReference type="SAM" id="MobiDB-lite"/>
    </source>
</evidence>
<feature type="region of interest" description="Disordered" evidence="1">
    <location>
        <begin position="272"/>
        <end position="316"/>
    </location>
</feature>
<dbReference type="PANTHER" id="PTHR31286">
    <property type="entry name" value="GLYCINE-RICH CELL WALL STRUCTURAL PROTEIN 1.8-LIKE"/>
    <property type="match status" value="1"/>
</dbReference>
<name>A0ABQ5AFS4_9ASTR</name>
<dbReference type="PANTHER" id="PTHR31286:SF99">
    <property type="entry name" value="DUF4283 DOMAIN-CONTAINING PROTEIN"/>
    <property type="match status" value="1"/>
</dbReference>
<dbReference type="InterPro" id="IPR025558">
    <property type="entry name" value="DUF4283"/>
</dbReference>
<dbReference type="InterPro" id="IPR040256">
    <property type="entry name" value="At4g02000-like"/>
</dbReference>
<reference evidence="3" key="2">
    <citation type="submission" date="2022-01" db="EMBL/GenBank/DDBJ databases">
        <authorList>
            <person name="Yamashiro T."/>
            <person name="Shiraishi A."/>
            <person name="Satake H."/>
            <person name="Nakayama K."/>
        </authorList>
    </citation>
    <scope>NUCLEOTIDE SEQUENCE</scope>
</reference>
<feature type="region of interest" description="Disordered" evidence="1">
    <location>
        <begin position="181"/>
        <end position="204"/>
    </location>
</feature>
<comment type="caution">
    <text evidence="3">The sequence shown here is derived from an EMBL/GenBank/DDBJ whole genome shotgun (WGS) entry which is preliminary data.</text>
</comment>
<feature type="region of interest" description="Disordered" evidence="1">
    <location>
        <begin position="241"/>
        <end position="260"/>
    </location>
</feature>
<evidence type="ECO:0000259" key="2">
    <source>
        <dbReference type="Pfam" id="PF14111"/>
    </source>
</evidence>
<feature type="domain" description="DUF4283" evidence="2">
    <location>
        <begin position="9"/>
        <end position="55"/>
    </location>
</feature>